<sequence>MRQILLITTFVLQSWLAQAQWGITPIWRTITSQTPIDNNLDGNTSIVCEHPAGGFVAICALPNPQNRREVYLVRTNLQGTLLSTKTTLLRADKPIQGNAKFSSDAQGNIMIADSYGVAKLTANGDTVWTRYFPQSSAGQMFATQMVTGPDGHCVVVCQKTETGTSTLPDLRAFKFDGSTGQTIWDTSLTPALSAISAVPVTLSWRPMLARRASGYFLFIATTSDNKVILLNENGSASSIRNTAVSGLPFVRSIFSRTNTTFVASDNGNLIKLNDQGNTIGSLYDSDPGIITCLTEDSQNNIIGIKKYVTGSYPGGPTLTFMFLQRVANDMQSQSIREQVSLPVSTDGRSYSICASSIGPYIVSGNFGGFGLAALPAYTPLATATGRVKSENLTLYPNPVASQAVVTLSLPTKTVGEVRIYDLAGRLHGQPYRVANVTAQLPITGLIAGTYVVHLTAADGRIYSRRLVIQ</sequence>
<organism evidence="2 3">
    <name type="scientific">Hymenobacter volaticus</name>
    <dbReference type="NCBI Taxonomy" id="2932254"/>
    <lineage>
        <taxon>Bacteria</taxon>
        <taxon>Pseudomonadati</taxon>
        <taxon>Bacteroidota</taxon>
        <taxon>Cytophagia</taxon>
        <taxon>Cytophagales</taxon>
        <taxon>Hymenobacteraceae</taxon>
        <taxon>Hymenobacter</taxon>
    </lineage>
</organism>
<dbReference type="EMBL" id="CP095061">
    <property type="protein sequence ID" value="UOQ66010.1"/>
    <property type="molecule type" value="Genomic_DNA"/>
</dbReference>
<keyword evidence="3" id="KW-1185">Reference proteome</keyword>
<accession>A0ABY4G537</accession>
<dbReference type="NCBIfam" id="TIGR04183">
    <property type="entry name" value="Por_Secre_tail"/>
    <property type="match status" value="1"/>
</dbReference>
<dbReference type="Proteomes" id="UP000830401">
    <property type="component" value="Chromosome"/>
</dbReference>
<name>A0ABY4G537_9BACT</name>
<dbReference type="RefSeq" id="WP_245119989.1">
    <property type="nucleotide sequence ID" value="NZ_CP095061.1"/>
</dbReference>
<proteinExistence type="predicted"/>
<evidence type="ECO:0000259" key="1">
    <source>
        <dbReference type="Pfam" id="PF18962"/>
    </source>
</evidence>
<dbReference type="Pfam" id="PF18962">
    <property type="entry name" value="Por_Secre_tail"/>
    <property type="match status" value="1"/>
</dbReference>
<reference evidence="2" key="1">
    <citation type="submission" date="2022-04" db="EMBL/GenBank/DDBJ databases">
        <title>Hymenobacter sp. isolated from the air.</title>
        <authorList>
            <person name="Won M."/>
            <person name="Lee C.-M."/>
            <person name="Woen H.-Y."/>
            <person name="Kwon S.-W."/>
        </authorList>
    </citation>
    <scope>NUCLEOTIDE SEQUENCE</scope>
    <source>
        <strain evidence="2">5420S-77</strain>
    </source>
</reference>
<evidence type="ECO:0000313" key="3">
    <source>
        <dbReference type="Proteomes" id="UP000830401"/>
    </source>
</evidence>
<dbReference type="InterPro" id="IPR026444">
    <property type="entry name" value="Secre_tail"/>
</dbReference>
<dbReference type="InterPro" id="IPR011047">
    <property type="entry name" value="Quinoprotein_ADH-like_sf"/>
</dbReference>
<gene>
    <name evidence="2" type="ORF">MUN86_21260</name>
</gene>
<feature type="domain" description="Secretion system C-terminal sorting" evidence="1">
    <location>
        <begin position="394"/>
        <end position="468"/>
    </location>
</feature>
<evidence type="ECO:0000313" key="2">
    <source>
        <dbReference type="EMBL" id="UOQ66010.1"/>
    </source>
</evidence>
<dbReference type="SUPFAM" id="SSF50998">
    <property type="entry name" value="Quinoprotein alcohol dehydrogenase-like"/>
    <property type="match status" value="1"/>
</dbReference>
<protein>
    <submittedName>
        <fullName evidence="2">T9SS type A sorting domain-containing protein</fullName>
    </submittedName>
</protein>